<dbReference type="VEuPathDB" id="FungiDB:HMPREF1544_03753"/>
<dbReference type="OMA" id="FPHWINK"/>
<sequence>MANFPHWINKKSSTASTTSNLSPRQVANKAYSLAIKKLDRDDKRRRPHYTVRERLLLSNTMTKAEDLLNKRTPRSNRRVLASEFDDDLSICPPATHIPPPAPIQVQPQPQAEEKPATPESTNTSTSNQAFQSPESKTSTPTPTPISATATATATEVAAIAATASLMATTPVLPSAEEIAVSLAVVAAVAYNSLVAATVNENQQKAASFCRPMMIPSHSMTSFKTIV</sequence>
<feature type="compositionally biased region" description="Low complexity" evidence="1">
    <location>
        <begin position="132"/>
        <end position="146"/>
    </location>
</feature>
<accession>S2JHN8</accession>
<proteinExistence type="predicted"/>
<dbReference type="eggNOG" id="ENOG502RIS4">
    <property type="taxonomic scope" value="Eukaryota"/>
</dbReference>
<dbReference type="AlphaFoldDB" id="S2JHN8"/>
<dbReference type="Proteomes" id="UP000014254">
    <property type="component" value="Unassembled WGS sequence"/>
</dbReference>
<organism evidence="2 3">
    <name type="scientific">Mucor circinelloides f. circinelloides (strain 1006PhL)</name>
    <name type="common">Mucormycosis agent</name>
    <name type="synonym">Calyptromyces circinelloides</name>
    <dbReference type="NCBI Taxonomy" id="1220926"/>
    <lineage>
        <taxon>Eukaryota</taxon>
        <taxon>Fungi</taxon>
        <taxon>Fungi incertae sedis</taxon>
        <taxon>Mucoromycota</taxon>
        <taxon>Mucoromycotina</taxon>
        <taxon>Mucoromycetes</taxon>
        <taxon>Mucorales</taxon>
        <taxon>Mucorineae</taxon>
        <taxon>Mucoraceae</taxon>
        <taxon>Mucor</taxon>
    </lineage>
</organism>
<evidence type="ECO:0000313" key="3">
    <source>
        <dbReference type="Proteomes" id="UP000014254"/>
    </source>
</evidence>
<keyword evidence="3" id="KW-1185">Reference proteome</keyword>
<feature type="compositionally biased region" description="Polar residues" evidence="1">
    <location>
        <begin position="118"/>
        <end position="131"/>
    </location>
</feature>
<gene>
    <name evidence="2" type="ORF">HMPREF1544_03753</name>
</gene>
<protein>
    <submittedName>
        <fullName evidence="2">Uncharacterized protein</fullName>
    </submittedName>
</protein>
<dbReference type="OrthoDB" id="2284111at2759"/>
<feature type="region of interest" description="Disordered" evidence="1">
    <location>
        <begin position="1"/>
        <end position="25"/>
    </location>
</feature>
<dbReference type="EMBL" id="KE123935">
    <property type="protein sequence ID" value="EPB89384.1"/>
    <property type="molecule type" value="Genomic_DNA"/>
</dbReference>
<name>S2JHN8_MUCC1</name>
<dbReference type="InParanoid" id="S2JHN8"/>
<feature type="region of interest" description="Disordered" evidence="1">
    <location>
        <begin position="90"/>
        <end position="146"/>
    </location>
</feature>
<evidence type="ECO:0000313" key="2">
    <source>
        <dbReference type="EMBL" id="EPB89384.1"/>
    </source>
</evidence>
<evidence type="ECO:0000256" key="1">
    <source>
        <dbReference type="SAM" id="MobiDB-lite"/>
    </source>
</evidence>
<reference evidence="3" key="1">
    <citation type="submission" date="2013-05" db="EMBL/GenBank/DDBJ databases">
        <title>The Genome sequence of Mucor circinelloides f. circinelloides 1006PhL.</title>
        <authorList>
            <consortium name="The Broad Institute Genomics Platform"/>
            <person name="Cuomo C."/>
            <person name="Earl A."/>
            <person name="Findley K."/>
            <person name="Lee S.C."/>
            <person name="Walker B."/>
            <person name="Young S."/>
            <person name="Zeng Q."/>
            <person name="Gargeya S."/>
            <person name="Fitzgerald M."/>
            <person name="Haas B."/>
            <person name="Abouelleil A."/>
            <person name="Allen A.W."/>
            <person name="Alvarado L."/>
            <person name="Arachchi H.M."/>
            <person name="Berlin A.M."/>
            <person name="Chapman S.B."/>
            <person name="Gainer-Dewar J."/>
            <person name="Goldberg J."/>
            <person name="Griggs A."/>
            <person name="Gujja S."/>
            <person name="Hansen M."/>
            <person name="Howarth C."/>
            <person name="Imamovic A."/>
            <person name="Ireland A."/>
            <person name="Larimer J."/>
            <person name="McCowan C."/>
            <person name="Murphy C."/>
            <person name="Pearson M."/>
            <person name="Poon T.W."/>
            <person name="Priest M."/>
            <person name="Roberts A."/>
            <person name="Saif S."/>
            <person name="Shea T."/>
            <person name="Sisk P."/>
            <person name="Sykes S."/>
            <person name="Wortman J."/>
            <person name="Nusbaum C."/>
            <person name="Birren B."/>
        </authorList>
    </citation>
    <scope>NUCLEOTIDE SEQUENCE [LARGE SCALE GENOMIC DNA]</scope>
    <source>
        <strain evidence="3">1006PhL</strain>
    </source>
</reference>